<accession>A0ACA9QK98</accession>
<dbReference type="EMBL" id="CAJVQC010034403">
    <property type="protein sequence ID" value="CAG8756295.1"/>
    <property type="molecule type" value="Genomic_DNA"/>
</dbReference>
<dbReference type="Proteomes" id="UP000789920">
    <property type="component" value="Unassembled WGS sequence"/>
</dbReference>
<keyword evidence="2" id="KW-1185">Reference proteome</keyword>
<name>A0ACA9QK98_9GLOM</name>
<protein>
    <submittedName>
        <fullName evidence="1">36945_t:CDS:1</fullName>
    </submittedName>
</protein>
<evidence type="ECO:0000313" key="2">
    <source>
        <dbReference type="Proteomes" id="UP000789920"/>
    </source>
</evidence>
<comment type="caution">
    <text evidence="1">The sequence shown here is derived from an EMBL/GenBank/DDBJ whole genome shotgun (WGS) entry which is preliminary data.</text>
</comment>
<feature type="non-terminal residue" evidence="1">
    <location>
        <position position="1"/>
    </location>
</feature>
<proteinExistence type="predicted"/>
<evidence type="ECO:0000313" key="1">
    <source>
        <dbReference type="EMBL" id="CAG8756295.1"/>
    </source>
</evidence>
<sequence length="451" mass="51353">IRQAKRYDAEYFQPKFTEIIEKLNKYKNGCKYLEDLVSLIGHPSNPPLGLNNVKEKTFIITETHLGDYFPIGAAHVGKTNLYNLPVRAICGSSLTLIRLLPQLINPYYLLAFLNSSIGKSLTRRNLRGSVQQCIYSHDTKKVPIPMLDKSVQEQIATAIHEGEDSFNKSKNLLNVAKKAVEMAIEINEDIAVHREPKEALKPPAKTEQKSRKILEPKDYSTLRSLLKKQQGERITPYIFKLADSRPVETYLDQQRIEKPEPAGNKKIHTIQEEHPGVIISNDQQNQFSPVVTVIPLTSQITTIDKIYVKRKIASLTEKEMREIERKLHLTLALSCYQKESIKTGQKYIQPKNVSITNNLAVIDRILSKTRLELFSVIRAKQPTNIHELSKLLNRDYANVWRDCQVLASCKIIELKGQGKEIQPLALYDQIVIEFPLVNISKEKGNEVGLVV</sequence>
<reference evidence="1" key="1">
    <citation type="submission" date="2021-06" db="EMBL/GenBank/DDBJ databases">
        <authorList>
            <person name="Kallberg Y."/>
            <person name="Tangrot J."/>
            <person name="Rosling A."/>
        </authorList>
    </citation>
    <scope>NUCLEOTIDE SEQUENCE</scope>
    <source>
        <strain evidence="1">MA461A</strain>
    </source>
</reference>
<organism evidence="1 2">
    <name type="scientific">Racocetra persica</name>
    <dbReference type="NCBI Taxonomy" id="160502"/>
    <lineage>
        <taxon>Eukaryota</taxon>
        <taxon>Fungi</taxon>
        <taxon>Fungi incertae sedis</taxon>
        <taxon>Mucoromycota</taxon>
        <taxon>Glomeromycotina</taxon>
        <taxon>Glomeromycetes</taxon>
        <taxon>Diversisporales</taxon>
        <taxon>Gigasporaceae</taxon>
        <taxon>Racocetra</taxon>
    </lineage>
</organism>
<gene>
    <name evidence="1" type="ORF">RPERSI_LOCUS14716</name>
</gene>